<dbReference type="Proteomes" id="UP000220158">
    <property type="component" value="Chromosome 9"/>
</dbReference>
<protein>
    <submittedName>
        <fullName evidence="2">Uncharacterized protein</fullName>
    </submittedName>
</protein>
<dbReference type="OrthoDB" id="10256906at2759"/>
<dbReference type="KEGG" id="prel:PRELSG_0937200"/>
<organism evidence="2 3">
    <name type="scientific">Plasmodium relictum</name>
    <dbReference type="NCBI Taxonomy" id="85471"/>
    <lineage>
        <taxon>Eukaryota</taxon>
        <taxon>Sar</taxon>
        <taxon>Alveolata</taxon>
        <taxon>Apicomplexa</taxon>
        <taxon>Aconoidasida</taxon>
        <taxon>Haemosporida</taxon>
        <taxon>Plasmodiidae</taxon>
        <taxon>Plasmodium</taxon>
        <taxon>Plasmodium (Haemamoeba)</taxon>
    </lineage>
</organism>
<evidence type="ECO:0000256" key="1">
    <source>
        <dbReference type="SAM" id="MobiDB-lite"/>
    </source>
</evidence>
<evidence type="ECO:0000313" key="2">
    <source>
        <dbReference type="EMBL" id="CRH00269.1"/>
    </source>
</evidence>
<dbReference type="VEuPathDB" id="PlasmoDB:PRELSG_0937200"/>
<evidence type="ECO:0000313" key="3">
    <source>
        <dbReference type="Proteomes" id="UP000220158"/>
    </source>
</evidence>
<dbReference type="RefSeq" id="XP_028533272.1">
    <property type="nucleotide sequence ID" value="XM_028676821.1"/>
</dbReference>
<feature type="compositionally biased region" description="Low complexity" evidence="1">
    <location>
        <begin position="642"/>
        <end position="651"/>
    </location>
</feature>
<proteinExistence type="predicted"/>
<feature type="compositionally biased region" description="Basic residues" evidence="1">
    <location>
        <begin position="630"/>
        <end position="641"/>
    </location>
</feature>
<gene>
    <name evidence="2" type="ORF">PRELSG_0937200</name>
</gene>
<dbReference type="GeneID" id="39736385"/>
<reference evidence="2 3" key="1">
    <citation type="submission" date="2015-04" db="EMBL/GenBank/DDBJ databases">
        <authorList>
            <consortium name="Pathogen Informatics"/>
        </authorList>
    </citation>
    <scope>NUCLEOTIDE SEQUENCE [LARGE SCALE GENOMIC DNA]</scope>
    <source>
        <strain evidence="2 3">SGS1</strain>
    </source>
</reference>
<sequence>MYADKLCIACYGDKKIFGKLKSFFKEDFYELSDVKLNERIDTLNINLKYTFYNGPILEYFKNEENLLSERALIYIYFLYLNDLEVYKNEKKNLLKRWTEVLNDENEEFLIVCTYNLVDNINEIKNIKKIIEKIKADFSYNSYKSNKILSVPIFESENYDSNKKVKELYDQFKLRYSDQLKICIEKKYNIIKNGYNKCLTNFFSYVDLKKKTFLEKKKKKFHISDTYVNSEDTEINEFIEFYKKHNVFLFCDEYLDIKFFLDKNNLSYYINSLEFITDYDEKLYLDIYNNYLSLFIWNENLCLLYLKLKMFKKSYILYNTIAKLFIKNLNVYIKKKKCIIHSSILFEKNYLTIGKYIREKKICSIHLLEYIFFKKFTILLFLNKFSYISSKALKFSQFFYTNKIFIFMHNFDRFEDNLDKNSTDINCLKNLKKKLIKYKNKGIKKKNERNLKNGASYHTIDKQKYNLRSGEVENDIEYKKLNKYKKMVINELNTIFNKKNTNIDRTILIESKEKKKNTVKETIKEKKDSNTDINQIINNDVDTFKNKNDKIRFILNCCFINKESYFSIYFYNLANLIKFLYEHRSYFYHEDNKKNKCDKNIKKNTNISRYLSLQKNIIKLGYKKNFTKKKKSKKNLKIKTKKSNSINDSSSQISSSLSELSDSKNSSNHFLNNDFYINVSNIFKLSFVILKNILNIYNTYLSNDEIYIKKIFFFNFYSSYLEEKRFEKKIEKADLEDLKNTKKNVYYNFPIYHIKNFSKDNEKKKNSLLMNIMNKIINLCHRKYNNVSIINKFFMAILLFENKIYKKSFKLLKKIIQKSNFDILTFLCMQLILFHCVNNKFYHFCCSFFLSNRYIRILPLKDVNINFAHFQNYQYYLFSINNEQSILKLEEEKKYENYFFNLLEKNSVTFELVKKQVTNIIEQNKIKSHIINRKEIHQKENKEVISKEKNNTKSFNSEISEKINILPKININKLIKFETKKFCKDNFVFEINHNFLKSLKKFNFSVSKNEKHNDIYIPKSHIKICVQSNYNFYIFVSSMIFGCVNKNEKNSHYLNENQCKKERSNYTEFTNKSSDLNIQHIETLLNLKVREYIYKKKKIIKGSRIKNLFVEYNEYLDLFIFSSFTQDSFIDEIIIQLCSEKDNKILYLTFCKDKYIIKNGLNIIKLNITNILESNKIMWKNFNFKIDYVFLIINDFAFYQKIGILPNGNLLTPFLNTYSNFIINNNVLIDTKKYTNFFLNQLISPLYIKIKTLDSILDCKIITSYLNSTSLIYNNTNYIKLIIKNNDKNINYENANIDDESELITTKIYNKRENNDLKNIKIVVNNKNDISDESCENLNLGNSIIFYIEKNEDTQIHNIKVLDGFYFNSEDRNFLHTKDDNEIDKKNCLEKKDENKNKIKLYENLNETYAVISFIPKKVNNNINDENYKNYNNNINSEEGNINDNMNNYNIINNDNYTNSTDKLKMRCVLNINSLEKKRKERKSDMYKLSCVNYIGKIKFIDFINTEDISSRSCLNSQVIIEKTFELVNIFKEKINTYRSKNTMLYELIMKLHNDNYSIYLKNFSISILKKSITQIKNVKIFFLNNESIREKKMGCVMNKNDAFDLNDSSENDEYKTSEIYINDSNEKYMKKSGELCLNKQNSTSSNNNLSFEENYFYDEININTHIKGGMSIFLLFEVLYHNIVNEKNNPNKCLNYENIIGDISIKYEYKNHFILKTLKDKKKECIYKFNVLIPQFLLPINIHYDIPKCGMLHSPLNIKIVISNNINETICMKYYVCIDNAEKTNNENEYSWLINGFRKKVLFISKNSSYTINLKIIPLKIGLINFPPIYYFIKLNNKWIEITKILKKSENFQLIISPSLHFVPKIWELI</sequence>
<dbReference type="EMBL" id="LN835304">
    <property type="protein sequence ID" value="CRH00269.1"/>
    <property type="molecule type" value="Genomic_DNA"/>
</dbReference>
<feature type="region of interest" description="Disordered" evidence="1">
    <location>
        <begin position="630"/>
        <end position="651"/>
    </location>
</feature>
<accession>A0A1J1H6V6</accession>
<keyword evidence="3" id="KW-1185">Reference proteome</keyword>
<dbReference type="OMA" id="KIFIFMH"/>
<name>A0A1J1H6V6_PLARL</name>